<evidence type="ECO:0000313" key="2">
    <source>
        <dbReference type="WBParaSite" id="Hba_08803"/>
    </source>
</evidence>
<dbReference type="Proteomes" id="UP000095283">
    <property type="component" value="Unplaced"/>
</dbReference>
<dbReference type="WBParaSite" id="Hba_08803">
    <property type="protein sequence ID" value="Hba_08803"/>
    <property type="gene ID" value="Hba_08803"/>
</dbReference>
<reference evidence="2" key="1">
    <citation type="submission" date="2016-11" db="UniProtKB">
        <authorList>
            <consortium name="WormBaseParasite"/>
        </authorList>
    </citation>
    <scope>IDENTIFICATION</scope>
</reference>
<sequence length="62" mass="7456">MSFDESNRMFTLPTSFSGDSREYIYFGYFSEPISYHDQIIRNRLEGPYITEEGLYIYRLILL</sequence>
<organism evidence="1 2">
    <name type="scientific">Heterorhabditis bacteriophora</name>
    <name type="common">Entomopathogenic nematode worm</name>
    <dbReference type="NCBI Taxonomy" id="37862"/>
    <lineage>
        <taxon>Eukaryota</taxon>
        <taxon>Metazoa</taxon>
        <taxon>Ecdysozoa</taxon>
        <taxon>Nematoda</taxon>
        <taxon>Chromadorea</taxon>
        <taxon>Rhabditida</taxon>
        <taxon>Rhabditina</taxon>
        <taxon>Rhabditomorpha</taxon>
        <taxon>Strongyloidea</taxon>
        <taxon>Heterorhabditidae</taxon>
        <taxon>Heterorhabditis</taxon>
    </lineage>
</organism>
<accession>A0A1I7WUD1</accession>
<name>A0A1I7WUD1_HETBA</name>
<protein>
    <submittedName>
        <fullName evidence="2">DUF5050 domain-containing protein</fullName>
    </submittedName>
</protein>
<evidence type="ECO:0000313" key="1">
    <source>
        <dbReference type="Proteomes" id="UP000095283"/>
    </source>
</evidence>
<dbReference type="AlphaFoldDB" id="A0A1I7WUD1"/>
<proteinExistence type="predicted"/>
<keyword evidence="1" id="KW-1185">Reference proteome</keyword>